<dbReference type="CDD" id="cd16922">
    <property type="entry name" value="HATPase_EvgS-ArcB-TorS-like"/>
    <property type="match status" value="1"/>
</dbReference>
<evidence type="ECO:0000256" key="11">
    <source>
        <dbReference type="ARBA" id="ARBA00023136"/>
    </source>
</evidence>
<dbReference type="SUPFAM" id="SSF55785">
    <property type="entry name" value="PYP-like sensor domain (PAS domain)"/>
    <property type="match status" value="3"/>
</dbReference>
<dbReference type="EC" id="2.7.13.3" evidence="3"/>
<dbReference type="Gene3D" id="3.30.450.20">
    <property type="entry name" value="PAS domain"/>
    <property type="match status" value="3"/>
</dbReference>
<dbReference type="Pfam" id="PF08448">
    <property type="entry name" value="PAS_4"/>
    <property type="match status" value="1"/>
</dbReference>
<feature type="domain" description="Response regulatory" evidence="15">
    <location>
        <begin position="928"/>
        <end position="1044"/>
    </location>
</feature>
<evidence type="ECO:0000259" key="17">
    <source>
        <dbReference type="PROSITE" id="PS50113"/>
    </source>
</evidence>
<dbReference type="InterPro" id="IPR000014">
    <property type="entry name" value="PAS"/>
</dbReference>
<reference evidence="19 20" key="1">
    <citation type="submission" date="2018-07" db="EMBL/GenBank/DDBJ databases">
        <title>Whole genome Sequencing of Pseudoxanthomonas gei KCTC 32298 (T).</title>
        <authorList>
            <person name="Kumar S."/>
            <person name="Bansal K."/>
            <person name="Kaur A."/>
            <person name="Patil P."/>
            <person name="Sharma S."/>
            <person name="Patil P.B."/>
        </authorList>
    </citation>
    <scope>NUCLEOTIDE SEQUENCE [LARGE SCALE GENOMIC DNA]</scope>
    <source>
        <strain evidence="19 20">KCTC 32298</strain>
    </source>
</reference>
<dbReference type="CDD" id="cd00130">
    <property type="entry name" value="PAS"/>
    <property type="match status" value="1"/>
</dbReference>
<feature type="modified residue" description="Phosphohistidine" evidence="12">
    <location>
        <position position="1118"/>
    </location>
</feature>
<dbReference type="Gene3D" id="3.30.565.10">
    <property type="entry name" value="Histidine kinase-like ATPase, C-terminal domain"/>
    <property type="match status" value="1"/>
</dbReference>
<dbReference type="PROSITE" id="PS50109">
    <property type="entry name" value="HIS_KIN"/>
    <property type="match status" value="1"/>
</dbReference>
<dbReference type="SUPFAM" id="SSF55874">
    <property type="entry name" value="ATPase domain of HSP90 chaperone/DNA topoisomerase II/histidine kinase"/>
    <property type="match status" value="1"/>
</dbReference>
<dbReference type="SUPFAM" id="SSF47226">
    <property type="entry name" value="Histidine-containing phosphotransfer domain, HPT domain"/>
    <property type="match status" value="1"/>
</dbReference>
<dbReference type="InterPro" id="IPR011006">
    <property type="entry name" value="CheY-like_superfamily"/>
</dbReference>
<dbReference type="CDD" id="cd17546">
    <property type="entry name" value="REC_hyHK_CKI1_RcsC-like"/>
    <property type="match status" value="1"/>
</dbReference>
<dbReference type="InterPro" id="IPR001789">
    <property type="entry name" value="Sig_transdc_resp-reg_receiver"/>
</dbReference>
<evidence type="ECO:0000256" key="8">
    <source>
        <dbReference type="ARBA" id="ARBA00022840"/>
    </source>
</evidence>
<evidence type="ECO:0000256" key="3">
    <source>
        <dbReference type="ARBA" id="ARBA00012438"/>
    </source>
</evidence>
<dbReference type="Gene3D" id="1.10.287.130">
    <property type="match status" value="1"/>
</dbReference>
<dbReference type="InterPro" id="IPR013656">
    <property type="entry name" value="PAS_4"/>
</dbReference>
<evidence type="ECO:0000259" key="16">
    <source>
        <dbReference type="PROSITE" id="PS50112"/>
    </source>
</evidence>
<comment type="subcellular location">
    <subcellularLocation>
        <location evidence="2">Cell membrane</location>
        <topology evidence="2">Multi-pass membrane protein</topology>
    </subcellularLocation>
</comment>
<keyword evidence="8" id="KW-0067">ATP-binding</keyword>
<sequence length="1176" mass="127969">MPEQGDLGGAAFDAFPASACIVDAIGSVIRSNSAWDARGRMGSGLEQRIARSANYLEACQVAAAEGVTEAARFLRGFKSLLLREAGDVRIVYAAHAGNEGGGFTATAARLRGGDAYFLITHEDAKARTGLESGAGEIDRPGVFSGAGARFGTWQYDVAGASISWSGNAGTMPDTAGATHFSLDQALAFCAPEWRDALSTQLAACIGDGRPLDEEFEVISTQGERIRLRCHGLAERSEAGHVVRVHGAFLDTTAGHQAEAQTARVAARLVRTLESVTDAFFALDASLAFSYVNAQAEKLLQKRRHELIGRNIWDAFPNAAGTVFKESYRRAMQTGLPVEFVAHYAPLERWFEVRAFPAEDGLTVYFRDVTDRRAAQLALEHSEQSLRLAIRASGLGTWSWDKALGRIFWSDECARMFGATSVGSIDYSSFLLLLNEEERNHKDITFRNVLEREQEFRVDLRVRTEAGEIRWLSVLGRMFPTDQEHAGSMQGVAFDITDQKNAEGELRRLNERLESSVGRRTAELEKATLEAESANRAKSAFLASMSHEIRTPMNGVLGMVEVLAQSELGSRQSEALKTIHDSANNLLRLIDDILDFSKIEAGRLEIEKQSTSLEALADSVCQTLNGEAHAKTVTVNVFVSPLLPAHVMADPLRLRQVFFNLLGNAIKFSGGRNQRGKVRFSIEPDPADAHCIVVTVEDNGIGISEENMDRLFHVFTQAEASTTRRFGGTGLGLAICKQLVDLMGGSILAESELGKGSTFRARLPVEPCTAQAEPEPLRLDGIQYLVVDDPHYEARDIAAYLSHAGASVLRVRSVQDSLAFHDPARSQVLVYGSEFRARNSMAALSTLASAEVYSRLVIVRGTRQRIRKLSDKLVVLDAASLRRHPLLQAAAIASGADIDPATEAFESDEPRLRPAARSAAASERMATLPILIAEDDLTNQKVILHQLELLGYRAEVTGDGEEALSRWSEGRYSLLLTDLHMPHRDGFSLASEIRRRESPGQRMPIVMLTANAIRADHNAMHPDIDDYLVKPATLAALAQAIEAGMGMSPAAVQEAPAPEDDGAGHGILDLDVLRELVGNDPEVHREVLDAYQRSLHQATFELQSCSLRGDIAALASIAHRVKSSSRAVGAVQFGELCAELEKAGLMSDGHLAQDLVVLFLKDVDPLLAEIEILTGSP</sequence>
<dbReference type="NCBIfam" id="TIGR00229">
    <property type="entry name" value="sensory_box"/>
    <property type="match status" value="2"/>
</dbReference>
<keyword evidence="20" id="KW-1185">Reference proteome</keyword>
<dbReference type="SMART" id="SM00448">
    <property type="entry name" value="REC"/>
    <property type="match status" value="1"/>
</dbReference>
<evidence type="ECO:0000256" key="12">
    <source>
        <dbReference type="PROSITE-ProRule" id="PRU00110"/>
    </source>
</evidence>
<dbReference type="InterPro" id="IPR036097">
    <property type="entry name" value="HisK_dim/P_sf"/>
</dbReference>
<dbReference type="Pfam" id="PF02518">
    <property type="entry name" value="HATPase_c"/>
    <property type="match status" value="1"/>
</dbReference>
<keyword evidence="7" id="KW-0547">Nucleotide-binding</keyword>
<dbReference type="Pfam" id="PF00072">
    <property type="entry name" value="Response_reg"/>
    <property type="match status" value="1"/>
</dbReference>
<dbReference type="Pfam" id="PF01627">
    <property type="entry name" value="Hpt"/>
    <property type="match status" value="1"/>
</dbReference>
<dbReference type="InterPro" id="IPR036890">
    <property type="entry name" value="HATPase_C_sf"/>
</dbReference>
<evidence type="ECO:0000256" key="9">
    <source>
        <dbReference type="ARBA" id="ARBA00022989"/>
    </source>
</evidence>
<dbReference type="SUPFAM" id="SSF52172">
    <property type="entry name" value="CheY-like"/>
    <property type="match status" value="1"/>
</dbReference>
<keyword evidence="10" id="KW-0902">Two-component regulatory system</keyword>
<feature type="modified residue" description="4-aspartylphosphate" evidence="13">
    <location>
        <position position="977"/>
    </location>
</feature>
<evidence type="ECO:0000256" key="7">
    <source>
        <dbReference type="ARBA" id="ARBA00022741"/>
    </source>
</evidence>
<keyword evidence="9" id="KW-1133">Transmembrane helix</keyword>
<dbReference type="InterPro" id="IPR036641">
    <property type="entry name" value="HPT_dom_sf"/>
</dbReference>
<organism evidence="19 20">
    <name type="scientific">Pseudoxanthomonas gei</name>
    <dbReference type="NCBI Taxonomy" id="1383030"/>
    <lineage>
        <taxon>Bacteria</taxon>
        <taxon>Pseudomonadati</taxon>
        <taxon>Pseudomonadota</taxon>
        <taxon>Gammaproteobacteria</taxon>
        <taxon>Lysobacterales</taxon>
        <taxon>Lysobacteraceae</taxon>
        <taxon>Pseudoxanthomonas</taxon>
    </lineage>
</organism>
<feature type="domain" description="PAC" evidence="17">
    <location>
        <begin position="455"/>
        <end position="507"/>
    </location>
</feature>
<evidence type="ECO:0000256" key="5">
    <source>
        <dbReference type="ARBA" id="ARBA00022553"/>
    </source>
</evidence>
<keyword evidence="5 13" id="KW-0597">Phosphoprotein</keyword>
<feature type="domain" description="Histidine kinase" evidence="14">
    <location>
        <begin position="543"/>
        <end position="766"/>
    </location>
</feature>
<dbReference type="PRINTS" id="PR00344">
    <property type="entry name" value="BCTRLSENSOR"/>
</dbReference>
<dbReference type="SMART" id="SM00091">
    <property type="entry name" value="PAS"/>
    <property type="match status" value="2"/>
</dbReference>
<name>A0ABX0AA62_9GAMM</name>
<dbReference type="Gene3D" id="1.20.120.160">
    <property type="entry name" value="HPT domain"/>
    <property type="match status" value="1"/>
</dbReference>
<dbReference type="EMBL" id="QOVG01000001">
    <property type="protein sequence ID" value="NDK37537.1"/>
    <property type="molecule type" value="Genomic_DNA"/>
</dbReference>
<evidence type="ECO:0000256" key="1">
    <source>
        <dbReference type="ARBA" id="ARBA00000085"/>
    </source>
</evidence>
<evidence type="ECO:0000256" key="13">
    <source>
        <dbReference type="PROSITE-ProRule" id="PRU00169"/>
    </source>
</evidence>
<evidence type="ECO:0000256" key="10">
    <source>
        <dbReference type="ARBA" id="ARBA00023012"/>
    </source>
</evidence>
<evidence type="ECO:0000256" key="4">
    <source>
        <dbReference type="ARBA" id="ARBA00022475"/>
    </source>
</evidence>
<protein>
    <recommendedName>
        <fullName evidence="3">histidine kinase</fullName>
        <ecNumber evidence="3">2.7.13.3</ecNumber>
    </recommendedName>
</protein>
<dbReference type="InterPro" id="IPR000700">
    <property type="entry name" value="PAS-assoc_C"/>
</dbReference>
<dbReference type="PROSITE" id="PS50112">
    <property type="entry name" value="PAS"/>
    <property type="match status" value="1"/>
</dbReference>
<feature type="domain" description="PAS" evidence="16">
    <location>
        <begin position="264"/>
        <end position="334"/>
    </location>
</feature>
<comment type="catalytic activity">
    <reaction evidence="1">
        <text>ATP + protein L-histidine = ADP + protein N-phospho-L-histidine.</text>
        <dbReference type="EC" id="2.7.13.3"/>
    </reaction>
</comment>
<feature type="domain" description="HPt" evidence="18">
    <location>
        <begin position="1079"/>
        <end position="1172"/>
    </location>
</feature>
<accession>A0ABX0AA62</accession>
<dbReference type="InterPro" id="IPR003661">
    <property type="entry name" value="HisK_dim/P_dom"/>
</dbReference>
<dbReference type="InterPro" id="IPR035965">
    <property type="entry name" value="PAS-like_dom_sf"/>
</dbReference>
<dbReference type="InterPro" id="IPR008207">
    <property type="entry name" value="Sig_transdc_His_kin_Hpt_dom"/>
</dbReference>
<evidence type="ECO:0000313" key="20">
    <source>
        <dbReference type="Proteomes" id="UP001429354"/>
    </source>
</evidence>
<keyword evidence="11" id="KW-0472">Membrane</keyword>
<evidence type="ECO:0000256" key="6">
    <source>
        <dbReference type="ARBA" id="ARBA00022692"/>
    </source>
</evidence>
<dbReference type="PANTHER" id="PTHR45339">
    <property type="entry name" value="HYBRID SIGNAL TRANSDUCTION HISTIDINE KINASE J"/>
    <property type="match status" value="1"/>
</dbReference>
<evidence type="ECO:0000259" key="14">
    <source>
        <dbReference type="PROSITE" id="PS50109"/>
    </source>
</evidence>
<dbReference type="SMART" id="SM00387">
    <property type="entry name" value="HATPase_c"/>
    <property type="match status" value="1"/>
</dbReference>
<keyword evidence="4" id="KW-1003">Cell membrane</keyword>
<dbReference type="Gene3D" id="3.40.50.2300">
    <property type="match status" value="1"/>
</dbReference>
<dbReference type="Gene3D" id="2.10.70.100">
    <property type="match status" value="1"/>
</dbReference>
<dbReference type="PROSITE" id="PS50110">
    <property type="entry name" value="RESPONSE_REGULATORY"/>
    <property type="match status" value="1"/>
</dbReference>
<keyword evidence="6" id="KW-0812">Transmembrane</keyword>
<dbReference type="PANTHER" id="PTHR45339:SF1">
    <property type="entry name" value="HYBRID SIGNAL TRANSDUCTION HISTIDINE KINASE J"/>
    <property type="match status" value="1"/>
</dbReference>
<evidence type="ECO:0000259" key="15">
    <source>
        <dbReference type="PROSITE" id="PS50110"/>
    </source>
</evidence>
<dbReference type="InterPro" id="IPR004358">
    <property type="entry name" value="Sig_transdc_His_kin-like_C"/>
</dbReference>
<comment type="caution">
    <text evidence="19">The sequence shown here is derived from an EMBL/GenBank/DDBJ whole genome shotgun (WGS) entry which is preliminary data.</text>
</comment>
<gene>
    <name evidence="19" type="ORF">DT603_01580</name>
</gene>
<dbReference type="Pfam" id="PF08447">
    <property type="entry name" value="PAS_3"/>
    <property type="match status" value="1"/>
</dbReference>
<evidence type="ECO:0000256" key="2">
    <source>
        <dbReference type="ARBA" id="ARBA00004651"/>
    </source>
</evidence>
<dbReference type="SUPFAM" id="SSF47384">
    <property type="entry name" value="Homodimeric domain of signal transducing histidine kinase"/>
    <property type="match status" value="1"/>
</dbReference>
<dbReference type="CDD" id="cd00082">
    <property type="entry name" value="HisKA"/>
    <property type="match status" value="1"/>
</dbReference>
<dbReference type="Proteomes" id="UP001429354">
    <property type="component" value="Unassembled WGS sequence"/>
</dbReference>
<dbReference type="InterPro" id="IPR003594">
    <property type="entry name" value="HATPase_dom"/>
</dbReference>
<dbReference type="InterPro" id="IPR013655">
    <property type="entry name" value="PAS_fold_3"/>
</dbReference>
<evidence type="ECO:0000259" key="18">
    <source>
        <dbReference type="PROSITE" id="PS50894"/>
    </source>
</evidence>
<dbReference type="Pfam" id="PF00512">
    <property type="entry name" value="HisKA"/>
    <property type="match status" value="1"/>
</dbReference>
<evidence type="ECO:0000313" key="19">
    <source>
        <dbReference type="EMBL" id="NDK37537.1"/>
    </source>
</evidence>
<dbReference type="InterPro" id="IPR005467">
    <property type="entry name" value="His_kinase_dom"/>
</dbReference>
<dbReference type="PROSITE" id="PS50894">
    <property type="entry name" value="HPT"/>
    <property type="match status" value="1"/>
</dbReference>
<dbReference type="PROSITE" id="PS50113">
    <property type="entry name" value="PAC"/>
    <property type="match status" value="1"/>
</dbReference>
<dbReference type="SMART" id="SM00388">
    <property type="entry name" value="HisKA"/>
    <property type="match status" value="1"/>
</dbReference>
<proteinExistence type="predicted"/>